<dbReference type="Proteomes" id="UP001141327">
    <property type="component" value="Unassembled WGS sequence"/>
</dbReference>
<dbReference type="Gene3D" id="4.10.990.10">
    <property type="match status" value="1"/>
</dbReference>
<dbReference type="PANTHER" id="PTHR11721">
    <property type="entry name" value="60S RIBOSOMAL PROTEIN L27A"/>
    <property type="match status" value="1"/>
</dbReference>
<dbReference type="InterPro" id="IPR023465">
    <property type="entry name" value="Riboflavin_kinase_dom_sf"/>
</dbReference>
<evidence type="ECO:0000256" key="13">
    <source>
        <dbReference type="RuleBase" id="RU003888"/>
    </source>
</evidence>
<evidence type="ECO:0000256" key="14">
    <source>
        <dbReference type="SAM" id="MobiDB-lite"/>
    </source>
</evidence>
<feature type="region of interest" description="Disordered" evidence="14">
    <location>
        <begin position="163"/>
        <end position="192"/>
    </location>
</feature>
<dbReference type="SUPFAM" id="SSF82114">
    <property type="entry name" value="Riboflavin kinase-like"/>
    <property type="match status" value="1"/>
</dbReference>
<dbReference type="InterPro" id="IPR021131">
    <property type="entry name" value="Ribosomal_uL15/eL18"/>
</dbReference>
<evidence type="ECO:0000256" key="1">
    <source>
        <dbReference type="ARBA" id="ARBA00005201"/>
    </source>
</evidence>
<evidence type="ECO:0000256" key="5">
    <source>
        <dbReference type="ARBA" id="ARBA00022643"/>
    </source>
</evidence>
<keyword evidence="6" id="KW-0808">Transferase</keyword>
<comment type="caution">
    <text evidence="16">The sequence shown here is derived from an EMBL/GenBank/DDBJ whole genome shotgun (WGS) entry which is preliminary data.</text>
</comment>
<keyword evidence="4" id="KW-0285">Flavoprotein</keyword>
<evidence type="ECO:0000256" key="2">
    <source>
        <dbReference type="ARBA" id="ARBA00007320"/>
    </source>
</evidence>
<comment type="similarity">
    <text evidence="2 13">Belongs to the universal ribosomal protein uL15 family.</text>
</comment>
<dbReference type="PANTHER" id="PTHR11721:SF3">
    <property type="entry name" value="LARGE RIBOSOMAL SUBUNIT PROTEIN UL15"/>
    <property type="match status" value="1"/>
</dbReference>
<dbReference type="InterPro" id="IPR027386">
    <property type="entry name" value="Rbsml_uL15_N"/>
</dbReference>
<evidence type="ECO:0000256" key="9">
    <source>
        <dbReference type="ARBA" id="ARBA00022980"/>
    </source>
</evidence>
<evidence type="ECO:0000259" key="15">
    <source>
        <dbReference type="SMART" id="SM00904"/>
    </source>
</evidence>
<dbReference type="GO" id="GO:0005840">
    <property type="term" value="C:ribosome"/>
    <property type="evidence" value="ECO:0007669"/>
    <property type="project" value="UniProtKB-KW"/>
</dbReference>
<dbReference type="SUPFAM" id="SSF52080">
    <property type="entry name" value="Ribosomal proteins L15p and L18e"/>
    <property type="match status" value="1"/>
</dbReference>
<evidence type="ECO:0000313" key="17">
    <source>
        <dbReference type="Proteomes" id="UP001141327"/>
    </source>
</evidence>
<dbReference type="Gene3D" id="3.100.10.10">
    <property type="match status" value="1"/>
</dbReference>
<name>A0ABQ8UV06_9EUKA</name>
<keyword evidence="10 13" id="KW-0687">Ribonucleoprotein</keyword>
<evidence type="ECO:0000256" key="3">
    <source>
        <dbReference type="ARBA" id="ARBA00012105"/>
    </source>
</evidence>
<keyword evidence="5" id="KW-0288">FMN</keyword>
<organism evidence="16 17">
    <name type="scientific">Paratrimastix pyriformis</name>
    <dbReference type="NCBI Taxonomy" id="342808"/>
    <lineage>
        <taxon>Eukaryota</taxon>
        <taxon>Metamonada</taxon>
        <taxon>Preaxostyla</taxon>
        <taxon>Paratrimastigidae</taxon>
        <taxon>Paratrimastix</taxon>
    </lineage>
</organism>
<keyword evidence="9 13" id="KW-0689">Ribosomal protein</keyword>
<keyword evidence="7" id="KW-0547">Nucleotide-binding</keyword>
<dbReference type="PROSITE" id="PS00475">
    <property type="entry name" value="RIBOSOMAL_L15"/>
    <property type="match status" value="1"/>
</dbReference>
<keyword evidence="17" id="KW-1185">Reference proteome</keyword>
<reference evidence="16" key="1">
    <citation type="journal article" date="2022" name="bioRxiv">
        <title>Genomics of Preaxostyla Flagellates Illuminates Evolutionary Transitions and the Path Towards Mitochondrial Loss.</title>
        <authorList>
            <person name="Novak L.V.F."/>
            <person name="Treitli S.C."/>
            <person name="Pyrih J."/>
            <person name="Halakuc P."/>
            <person name="Pipaliya S.V."/>
            <person name="Vacek V."/>
            <person name="Brzon O."/>
            <person name="Soukal P."/>
            <person name="Eme L."/>
            <person name="Dacks J.B."/>
            <person name="Karnkowska A."/>
            <person name="Elias M."/>
            <person name="Hampl V."/>
        </authorList>
    </citation>
    <scope>NUCLEOTIDE SEQUENCE</scope>
    <source>
        <strain evidence="16">RCP-MX</strain>
    </source>
</reference>
<gene>
    <name evidence="16" type="ORF">PAPYR_1399</name>
</gene>
<dbReference type="InterPro" id="IPR001196">
    <property type="entry name" value="Ribosomal_uL15_CS"/>
</dbReference>
<dbReference type="EMBL" id="JAPMOS010000004">
    <property type="protein sequence ID" value="KAJ4462213.1"/>
    <property type="molecule type" value="Genomic_DNA"/>
</dbReference>
<evidence type="ECO:0000256" key="6">
    <source>
        <dbReference type="ARBA" id="ARBA00022679"/>
    </source>
</evidence>
<dbReference type="EC" id="2.7.1.26" evidence="3"/>
<evidence type="ECO:0000256" key="12">
    <source>
        <dbReference type="ARBA" id="ARBA00035527"/>
    </source>
</evidence>
<evidence type="ECO:0000256" key="11">
    <source>
        <dbReference type="ARBA" id="ARBA00035200"/>
    </source>
</evidence>
<dbReference type="InterPro" id="IPR030878">
    <property type="entry name" value="Ribosomal_uL15"/>
</dbReference>
<dbReference type="HAMAP" id="MF_01341">
    <property type="entry name" value="Ribosomal_uL15"/>
    <property type="match status" value="1"/>
</dbReference>
<comment type="pathway">
    <text evidence="1">Cofactor biosynthesis; FMN biosynthesis; FMN from riboflavin (ATP route): step 1/1.</text>
</comment>
<dbReference type="Pfam" id="PF00828">
    <property type="entry name" value="Ribosomal_L27A"/>
    <property type="match status" value="1"/>
</dbReference>
<evidence type="ECO:0000256" key="10">
    <source>
        <dbReference type="ARBA" id="ARBA00023274"/>
    </source>
</evidence>
<protein>
    <recommendedName>
        <fullName evidence="11">Large ribosomal subunit protein uL15</fullName>
        <ecNumber evidence="3">2.7.1.26</ecNumber>
    </recommendedName>
    <alternativeName>
        <fullName evidence="12">60S ribosomal protein L27a</fullName>
    </alternativeName>
</protein>
<dbReference type="Pfam" id="PF01687">
    <property type="entry name" value="Flavokinase"/>
    <property type="match status" value="1"/>
</dbReference>
<evidence type="ECO:0000256" key="4">
    <source>
        <dbReference type="ARBA" id="ARBA00022630"/>
    </source>
</evidence>
<evidence type="ECO:0000313" key="16">
    <source>
        <dbReference type="EMBL" id="KAJ4462213.1"/>
    </source>
</evidence>
<feature type="domain" description="Riboflavin kinase" evidence="15">
    <location>
        <begin position="36"/>
        <end position="162"/>
    </location>
</feature>
<proteinExistence type="inferred from homology"/>
<keyword evidence="8" id="KW-0067">ATP-binding</keyword>
<accession>A0ABQ8UV06</accession>
<sequence length="315" mass="34869">MIDGHSDLFGISKGHCAQLRRISTTKRAMFEAHKFAAPFPVFLQGCVVHGRGQGKVVLSCPTANISSVGHEDVVARLGYGVFFGYASLVGQEGVFQMVCSVGNNATFGNGPVTIEAHILHEFPANFYDSTLSLLFYGNLRNQTTFHSLARSPKRDKMVTHLKKTRKTRGSTQVGYGRVGKHRKHAGGRGNAGGLTHHRTLLDRYHPGYFGKVGMRHFHVLRNTEYRPIVNIDKLWNLVSEQKKTRIPEGKMPVIDCTRAGYFKVLGKGLLPEIPVCVRARFFSKVAEEKITAAGGKCEIVNRKPEAPKPKKEKSA</sequence>
<dbReference type="InterPro" id="IPR036227">
    <property type="entry name" value="Ribosomal_uL15/eL18_sf"/>
</dbReference>
<dbReference type="InterPro" id="IPR015865">
    <property type="entry name" value="Riboflavin_kinase_bac/euk"/>
</dbReference>
<evidence type="ECO:0000256" key="8">
    <source>
        <dbReference type="ARBA" id="ARBA00022840"/>
    </source>
</evidence>
<dbReference type="Gene3D" id="2.40.30.30">
    <property type="entry name" value="Riboflavin kinase-like"/>
    <property type="match status" value="1"/>
</dbReference>
<evidence type="ECO:0000256" key="7">
    <source>
        <dbReference type="ARBA" id="ARBA00022741"/>
    </source>
</evidence>
<dbReference type="SMART" id="SM00904">
    <property type="entry name" value="Flavokinase"/>
    <property type="match status" value="1"/>
</dbReference>